<proteinExistence type="predicted"/>
<dbReference type="PROSITE" id="PS00201">
    <property type="entry name" value="FLAVODOXIN"/>
    <property type="match status" value="1"/>
</dbReference>
<accession>A0ABV8IE52</accession>
<dbReference type="Pfam" id="PF00258">
    <property type="entry name" value="Flavodoxin_1"/>
    <property type="match status" value="1"/>
</dbReference>
<dbReference type="RefSeq" id="WP_377291405.1">
    <property type="nucleotide sequence ID" value="NZ_JBHSBM010000026.1"/>
</dbReference>
<protein>
    <submittedName>
        <fullName evidence="2">Flavodoxin family protein</fullName>
    </submittedName>
</protein>
<sequence length="171" mass="18032">MRALVVFESMFGNTQAIAEAVAEGLTTRMDVELAEVSDAPTVIADDVDLIVVGGPTHAFGMSRPSTRQSAAEQAPGGLISKGAGLREWLTALDRRPARVTAAAFDTRVKNPWVPGSAARGAAKHLRRHGFPVVTEAHSFYVAGTSGPLLEGETERARNWGAELGAALLATR</sequence>
<dbReference type="Gene3D" id="3.40.50.360">
    <property type="match status" value="1"/>
</dbReference>
<dbReference type="InterPro" id="IPR029039">
    <property type="entry name" value="Flavoprotein-like_sf"/>
</dbReference>
<feature type="domain" description="Flavodoxin-like" evidence="1">
    <location>
        <begin position="3"/>
        <end position="164"/>
    </location>
</feature>
<gene>
    <name evidence="2" type="ORF">ACFOWE_23775</name>
</gene>
<evidence type="ECO:0000313" key="3">
    <source>
        <dbReference type="Proteomes" id="UP001595850"/>
    </source>
</evidence>
<evidence type="ECO:0000259" key="1">
    <source>
        <dbReference type="PROSITE" id="PS50902"/>
    </source>
</evidence>
<organism evidence="2 3">
    <name type="scientific">Planomonospora corallina</name>
    <dbReference type="NCBI Taxonomy" id="1806052"/>
    <lineage>
        <taxon>Bacteria</taxon>
        <taxon>Bacillati</taxon>
        <taxon>Actinomycetota</taxon>
        <taxon>Actinomycetes</taxon>
        <taxon>Streptosporangiales</taxon>
        <taxon>Streptosporangiaceae</taxon>
        <taxon>Planomonospora</taxon>
    </lineage>
</organism>
<dbReference type="Proteomes" id="UP001595850">
    <property type="component" value="Unassembled WGS sequence"/>
</dbReference>
<comment type="caution">
    <text evidence="2">The sequence shown here is derived from an EMBL/GenBank/DDBJ whole genome shotgun (WGS) entry which is preliminary data.</text>
</comment>
<dbReference type="SUPFAM" id="SSF52218">
    <property type="entry name" value="Flavoproteins"/>
    <property type="match status" value="1"/>
</dbReference>
<reference evidence="3" key="1">
    <citation type="journal article" date="2019" name="Int. J. Syst. Evol. Microbiol.">
        <title>The Global Catalogue of Microorganisms (GCM) 10K type strain sequencing project: providing services to taxonomists for standard genome sequencing and annotation.</title>
        <authorList>
            <consortium name="The Broad Institute Genomics Platform"/>
            <consortium name="The Broad Institute Genome Sequencing Center for Infectious Disease"/>
            <person name="Wu L."/>
            <person name="Ma J."/>
        </authorList>
    </citation>
    <scope>NUCLEOTIDE SEQUENCE [LARGE SCALE GENOMIC DNA]</scope>
    <source>
        <strain evidence="3">TBRC 4489</strain>
    </source>
</reference>
<name>A0ABV8IE52_9ACTN</name>
<keyword evidence="3" id="KW-1185">Reference proteome</keyword>
<evidence type="ECO:0000313" key="2">
    <source>
        <dbReference type="EMBL" id="MFC4061330.1"/>
    </source>
</evidence>
<dbReference type="InterPro" id="IPR008254">
    <property type="entry name" value="Flavodoxin/NO_synth"/>
</dbReference>
<dbReference type="PROSITE" id="PS50902">
    <property type="entry name" value="FLAVODOXIN_LIKE"/>
    <property type="match status" value="1"/>
</dbReference>
<dbReference type="EMBL" id="JBHSBM010000026">
    <property type="protein sequence ID" value="MFC4061330.1"/>
    <property type="molecule type" value="Genomic_DNA"/>
</dbReference>
<dbReference type="InterPro" id="IPR001226">
    <property type="entry name" value="Flavodoxin_CS"/>
</dbReference>